<dbReference type="PANTHER" id="PTHR37535">
    <property type="entry name" value="FLUG DOMAIN PROTEIN"/>
    <property type="match status" value="1"/>
</dbReference>
<dbReference type="PANTHER" id="PTHR37535:SF3">
    <property type="entry name" value="FLUG DOMAIN-CONTAINING PROTEIN"/>
    <property type="match status" value="1"/>
</dbReference>
<sequence>MPATKGKDSASSSMTKSSKPSFFSGRTAALKELSAKVFKSHAPKTDGPNLQKLKIAKSTEAQHCRALAIWNEWMNEVHPTVDPNQVWVDLCREDTTAMQYCKTFLQIYIETSIYQCILLDNADGREEVEEQSIKSSRSLNTFWKLLIAAADDEILLPMRENPDNYWLKLKRTTNQPVEFTITDIGLILKTIWLCADLVPFTSPIQRIIFHTLVLLFSFGYRQGMIIGMKYEEVIVAFIRDADGRRRLATTFTINRNKLRANTLEHAKGEKYKSVDEILHCLNLEDVNYIHLKWREDFLNKPIFPMSYSFFWHNLQQVLLVAGFSTMAHLYAFRVGALVYHTTDIYENKYQTQHMQADLARMHFGPCAGGQSNESLFKVMQDLSKQNDSGTPLEVMPKQKRSIESWRDITQRWAALEAAMLSKDKGQISKVKSALNQQRHALHKLILLKAREDYFEQANKL</sequence>
<dbReference type="OrthoDB" id="3194534at2759"/>
<accession>A0A4S4LXD4</accession>
<evidence type="ECO:0000313" key="2">
    <source>
        <dbReference type="EMBL" id="THH17294.1"/>
    </source>
</evidence>
<feature type="compositionally biased region" description="Low complexity" evidence="1">
    <location>
        <begin position="9"/>
        <end position="22"/>
    </location>
</feature>
<dbReference type="Proteomes" id="UP000310158">
    <property type="component" value="Unassembled WGS sequence"/>
</dbReference>
<reference evidence="2 3" key="1">
    <citation type="submission" date="2019-02" db="EMBL/GenBank/DDBJ databases">
        <title>Genome sequencing of the rare red list fungi Bondarzewia mesenterica.</title>
        <authorList>
            <person name="Buettner E."/>
            <person name="Kellner H."/>
        </authorList>
    </citation>
    <scope>NUCLEOTIDE SEQUENCE [LARGE SCALE GENOMIC DNA]</scope>
    <source>
        <strain evidence="2 3">DSM 108281</strain>
    </source>
</reference>
<protein>
    <submittedName>
        <fullName evidence="2">Uncharacterized protein</fullName>
    </submittedName>
</protein>
<evidence type="ECO:0000313" key="3">
    <source>
        <dbReference type="Proteomes" id="UP000310158"/>
    </source>
</evidence>
<comment type="caution">
    <text evidence="2">The sequence shown here is derived from an EMBL/GenBank/DDBJ whole genome shotgun (WGS) entry which is preliminary data.</text>
</comment>
<organism evidence="2 3">
    <name type="scientific">Bondarzewia mesenterica</name>
    <dbReference type="NCBI Taxonomy" id="1095465"/>
    <lineage>
        <taxon>Eukaryota</taxon>
        <taxon>Fungi</taxon>
        <taxon>Dikarya</taxon>
        <taxon>Basidiomycota</taxon>
        <taxon>Agaricomycotina</taxon>
        <taxon>Agaricomycetes</taxon>
        <taxon>Russulales</taxon>
        <taxon>Bondarzewiaceae</taxon>
        <taxon>Bondarzewia</taxon>
    </lineage>
</organism>
<feature type="region of interest" description="Disordered" evidence="1">
    <location>
        <begin position="1"/>
        <end position="22"/>
    </location>
</feature>
<keyword evidence="3" id="KW-1185">Reference proteome</keyword>
<dbReference type="AlphaFoldDB" id="A0A4S4LXD4"/>
<gene>
    <name evidence="2" type="ORF">EW146_g3486</name>
</gene>
<evidence type="ECO:0000256" key="1">
    <source>
        <dbReference type="SAM" id="MobiDB-lite"/>
    </source>
</evidence>
<name>A0A4S4LXD4_9AGAM</name>
<proteinExistence type="predicted"/>
<dbReference type="EMBL" id="SGPL01000117">
    <property type="protein sequence ID" value="THH17294.1"/>
    <property type="molecule type" value="Genomic_DNA"/>
</dbReference>